<dbReference type="InterPro" id="IPR036866">
    <property type="entry name" value="RibonucZ/Hydroxyglut_hydro"/>
</dbReference>
<dbReference type="AlphaFoldDB" id="A0A418Q308"/>
<gene>
    <name evidence="2" type="primary">bla</name>
    <name evidence="2" type="ORF">D3M59_04570</name>
</gene>
<dbReference type="NCBIfam" id="NF033105">
    <property type="entry name" value="bla_subclass_B3"/>
    <property type="match status" value="1"/>
</dbReference>
<evidence type="ECO:0000313" key="2">
    <source>
        <dbReference type="EMBL" id="RIX32241.1"/>
    </source>
</evidence>
<dbReference type="InterPro" id="IPR050855">
    <property type="entry name" value="NDM-1-like"/>
</dbReference>
<name>A0A418Q308_9SPHN</name>
<comment type="caution">
    <text evidence="2">The sequence shown here is derived from an EMBL/GenBank/DDBJ whole genome shotgun (WGS) entry which is preliminary data.</text>
</comment>
<dbReference type="PANTHER" id="PTHR42951:SF17">
    <property type="entry name" value="METALLO-BETA-LACTAMASE DOMAIN-CONTAINING PROTEIN"/>
    <property type="match status" value="1"/>
</dbReference>
<dbReference type="RefSeq" id="WP_119531992.1">
    <property type="nucleotide sequence ID" value="NZ_QXTF01000001.1"/>
</dbReference>
<dbReference type="EMBL" id="QXTF01000001">
    <property type="protein sequence ID" value="RIX32241.1"/>
    <property type="molecule type" value="Genomic_DNA"/>
</dbReference>
<dbReference type="NCBIfam" id="NF012229">
    <property type="entry name" value="bla_class_B_core"/>
    <property type="match status" value="1"/>
</dbReference>
<dbReference type="SMART" id="SM00849">
    <property type="entry name" value="Lactamase_B"/>
    <property type="match status" value="1"/>
</dbReference>
<dbReference type="Pfam" id="PF00753">
    <property type="entry name" value="Lactamase_B"/>
    <property type="match status" value="1"/>
</dbReference>
<dbReference type="Proteomes" id="UP000285023">
    <property type="component" value="Unassembled WGS sequence"/>
</dbReference>
<evidence type="ECO:0000313" key="3">
    <source>
        <dbReference type="Proteomes" id="UP000285023"/>
    </source>
</evidence>
<dbReference type="Gene3D" id="3.60.15.10">
    <property type="entry name" value="Ribonuclease Z/Hydroxyacylglutathione hydrolase-like"/>
    <property type="match status" value="1"/>
</dbReference>
<evidence type="ECO:0000259" key="1">
    <source>
        <dbReference type="SMART" id="SM00849"/>
    </source>
</evidence>
<sequence>MFASAFALALALQQVAIPLGKTPRQIERPKAPIEESGPQWAAACGDSTMEWDKPAPPVRIHGNTYLVGTCGISSILIAGEDGHVLIDSGTEQGAELIVANIRALGFKLKDLRFLLTSHEHFDHVGGMARLQQLTGATLVTSAAAERVLNTGVPGADDPQSGMHKPFPAANVGRVVGDGSDVRLGNIRIFAMATPGHTPGALSWRWESCDGGVCRTMVYADSLSPISRDDYRFSDHPEYLAAYRAGIVKVASSRCEILLTPHPSASGMKERMTGKLPLFDTEGCRKYATAVGKRLDERLARESVK</sequence>
<protein>
    <submittedName>
        <fullName evidence="2">Subclass B3 metallo-beta-lactamase</fullName>
    </submittedName>
</protein>
<organism evidence="2 3">
    <name type="scientific">Sphingomonas edaphi</name>
    <dbReference type="NCBI Taxonomy" id="2315689"/>
    <lineage>
        <taxon>Bacteria</taxon>
        <taxon>Pseudomonadati</taxon>
        <taxon>Pseudomonadota</taxon>
        <taxon>Alphaproteobacteria</taxon>
        <taxon>Sphingomonadales</taxon>
        <taxon>Sphingomonadaceae</taxon>
        <taxon>Sphingomonas</taxon>
    </lineage>
</organism>
<proteinExistence type="predicted"/>
<dbReference type="OrthoDB" id="9773738at2"/>
<feature type="domain" description="Metallo-beta-lactamase" evidence="1">
    <location>
        <begin position="71"/>
        <end position="261"/>
    </location>
</feature>
<accession>A0A418Q308</accession>
<dbReference type="PANTHER" id="PTHR42951">
    <property type="entry name" value="METALLO-BETA-LACTAMASE DOMAIN-CONTAINING"/>
    <property type="match status" value="1"/>
</dbReference>
<dbReference type="CDD" id="cd16315">
    <property type="entry name" value="EVM-1-like_MBL-B3"/>
    <property type="match status" value="1"/>
</dbReference>
<dbReference type="InterPro" id="IPR001279">
    <property type="entry name" value="Metallo-B-lactamas"/>
</dbReference>
<dbReference type="SUPFAM" id="SSF56281">
    <property type="entry name" value="Metallo-hydrolase/oxidoreductase"/>
    <property type="match status" value="1"/>
</dbReference>
<reference evidence="2 3" key="1">
    <citation type="submission" date="2018-09" db="EMBL/GenBank/DDBJ databases">
        <title>Sphingomonas sp. DAC4.</title>
        <authorList>
            <person name="Seo T."/>
        </authorList>
    </citation>
    <scope>NUCLEOTIDE SEQUENCE [LARGE SCALE GENOMIC DNA]</scope>
    <source>
        <strain evidence="2 3">DAC4</strain>
    </source>
</reference>
<keyword evidence="3" id="KW-1185">Reference proteome</keyword>